<gene>
    <name evidence="10" type="ORF">I8752_25055</name>
</gene>
<feature type="domain" description="Condensin complex subunit 1 C-terminal" evidence="9">
    <location>
        <begin position="290"/>
        <end position="376"/>
    </location>
</feature>
<feature type="domain" description="Peptidoglycan binding-like" evidence="8">
    <location>
        <begin position="55"/>
        <end position="108"/>
    </location>
</feature>
<feature type="transmembrane region" description="Helical" evidence="6">
    <location>
        <begin position="148"/>
        <end position="169"/>
    </location>
</feature>
<dbReference type="SUPFAM" id="SSF48371">
    <property type="entry name" value="ARM repeat"/>
    <property type="match status" value="1"/>
</dbReference>
<dbReference type="InterPro" id="IPR016024">
    <property type="entry name" value="ARM-type_fold"/>
</dbReference>
<keyword evidence="4" id="KW-0456">Lyase</keyword>
<evidence type="ECO:0000256" key="5">
    <source>
        <dbReference type="SAM" id="MobiDB-lite"/>
    </source>
</evidence>
<evidence type="ECO:0000256" key="2">
    <source>
        <dbReference type="ARBA" id="ARBA00022549"/>
    </source>
</evidence>
<organism evidence="10 11">
    <name type="scientific">Dendronalium phyllosphericum CENA369</name>
    <dbReference type="NCBI Taxonomy" id="1725256"/>
    <lineage>
        <taxon>Bacteria</taxon>
        <taxon>Bacillati</taxon>
        <taxon>Cyanobacteriota</taxon>
        <taxon>Cyanophyceae</taxon>
        <taxon>Nostocales</taxon>
        <taxon>Nostocaceae</taxon>
        <taxon>Dendronalium</taxon>
        <taxon>Dendronalium phyllosphericum</taxon>
    </lineage>
</organism>
<dbReference type="SUPFAM" id="SSF47090">
    <property type="entry name" value="PGBD-like"/>
    <property type="match status" value="1"/>
</dbReference>
<evidence type="ECO:0000259" key="9">
    <source>
        <dbReference type="Pfam" id="PF12717"/>
    </source>
</evidence>
<dbReference type="InterPro" id="IPR002477">
    <property type="entry name" value="Peptidoglycan-bd-like"/>
</dbReference>
<feature type="compositionally biased region" description="Polar residues" evidence="5">
    <location>
        <begin position="206"/>
        <end position="221"/>
    </location>
</feature>
<keyword evidence="6" id="KW-0472">Membrane</keyword>
<dbReference type="GO" id="GO:0016829">
    <property type="term" value="F:lyase activity"/>
    <property type="evidence" value="ECO:0007669"/>
    <property type="project" value="UniProtKB-KW"/>
</dbReference>
<dbReference type="EMBL" id="JAECZA010000227">
    <property type="protein sequence ID" value="MBH8576201.1"/>
    <property type="molecule type" value="Genomic_DNA"/>
</dbReference>
<dbReference type="GO" id="GO:0030089">
    <property type="term" value="C:phycobilisome"/>
    <property type="evidence" value="ECO:0007669"/>
    <property type="project" value="UniProtKB-KW"/>
</dbReference>
<comment type="caution">
    <text evidence="10">The sequence shown here is derived from an EMBL/GenBank/DDBJ whole genome shotgun (WGS) entry which is preliminary data.</text>
</comment>
<dbReference type="PANTHER" id="PTHR12697">
    <property type="entry name" value="PBS LYASE HEAT-LIKE PROTEIN"/>
    <property type="match status" value="1"/>
</dbReference>
<evidence type="ECO:0000256" key="1">
    <source>
        <dbReference type="ARBA" id="ARBA00009299"/>
    </source>
</evidence>
<dbReference type="InterPro" id="IPR036365">
    <property type="entry name" value="PGBD-like_sf"/>
</dbReference>
<evidence type="ECO:0000313" key="10">
    <source>
        <dbReference type="EMBL" id="MBH8576201.1"/>
    </source>
</evidence>
<proteinExistence type="inferred from homology"/>
<dbReference type="Gene3D" id="1.10.101.10">
    <property type="entry name" value="PGBD-like superfamily/PGBD"/>
    <property type="match status" value="1"/>
</dbReference>
<name>A0A8J7IB46_9NOST</name>
<evidence type="ECO:0000259" key="8">
    <source>
        <dbReference type="Pfam" id="PF01471"/>
    </source>
</evidence>
<dbReference type="InterPro" id="IPR032682">
    <property type="entry name" value="Cnd1_C"/>
</dbReference>
<comment type="similarity">
    <text evidence="1">Belongs to the CpcE/RpcE/PecE family.</text>
</comment>
<feature type="signal peptide" evidence="7">
    <location>
        <begin position="1"/>
        <end position="24"/>
    </location>
</feature>
<dbReference type="GO" id="GO:0016491">
    <property type="term" value="F:oxidoreductase activity"/>
    <property type="evidence" value="ECO:0007669"/>
    <property type="project" value="TreeGrafter"/>
</dbReference>
<keyword evidence="11" id="KW-1185">Reference proteome</keyword>
<keyword evidence="6" id="KW-0812">Transmembrane</keyword>
<dbReference type="Gene3D" id="1.25.10.10">
    <property type="entry name" value="Leucine-rich Repeat Variant"/>
    <property type="match status" value="1"/>
</dbReference>
<keyword evidence="7" id="KW-0732">Signal</keyword>
<keyword evidence="2" id="KW-0042">Antenna complex</keyword>
<sequence>MRLCHSSILIFTCFTCLGFYPTRASTTTPNLAPTELAQASSKVTTKQAVLKPGSQGSDVRQLQTQLKKLGYYKSLVNGYYSPNTRIAVAKFQKAQRLKRVDGIADLTTRWNLQAALAAKTQLLLSASVPSVTPMPKSTTKPKQTHRGFIWWSLLGLGILGSLGAIIFLIRWFRQLKRSQNSQTSELKALSPVKEDLVRPPLPLDTTPKQQENTGVTSPHTATASISTAVLPPEKTSRLPKLNVVDELMKDLHSTEPKKRRKAIWNLGHQGDSRAIQPLVDLMLDADSQERSLILAALAEISTRTLKPLNRALAISMQDESPQVRQNAIRDLTRVYDMMSQMNQMLSHALEDSDTEVQSTARYALTQMNKLRSLSAQQSLPESLPEDTHREQGSRGAEEQGE</sequence>
<accession>A0A8J7IB46</accession>
<dbReference type="InterPro" id="IPR011989">
    <property type="entry name" value="ARM-like"/>
</dbReference>
<feature type="compositionally biased region" description="Polar residues" evidence="5">
    <location>
        <begin position="371"/>
        <end position="380"/>
    </location>
</feature>
<dbReference type="RefSeq" id="WP_214434940.1">
    <property type="nucleotide sequence ID" value="NZ_CAWPUQ010000154.1"/>
</dbReference>
<feature type="chain" id="PRO_5035247152" evidence="7">
    <location>
        <begin position="25"/>
        <end position="401"/>
    </location>
</feature>
<dbReference type="PANTHER" id="PTHR12697:SF5">
    <property type="entry name" value="DEOXYHYPUSINE HYDROXYLASE"/>
    <property type="match status" value="1"/>
</dbReference>
<dbReference type="Proteomes" id="UP000662314">
    <property type="component" value="Unassembled WGS sequence"/>
</dbReference>
<feature type="region of interest" description="Disordered" evidence="5">
    <location>
        <begin position="197"/>
        <end position="221"/>
    </location>
</feature>
<evidence type="ECO:0000256" key="7">
    <source>
        <dbReference type="SAM" id="SignalP"/>
    </source>
</evidence>
<dbReference type="Pfam" id="PF12717">
    <property type="entry name" value="Cnd1"/>
    <property type="match status" value="1"/>
</dbReference>
<dbReference type="InterPro" id="IPR036366">
    <property type="entry name" value="PGBDSf"/>
</dbReference>
<feature type="region of interest" description="Disordered" evidence="5">
    <location>
        <begin position="371"/>
        <end position="401"/>
    </location>
</feature>
<keyword evidence="3" id="KW-0605">Phycobilisome</keyword>
<dbReference type="AlphaFoldDB" id="A0A8J7IB46"/>
<evidence type="ECO:0000313" key="11">
    <source>
        <dbReference type="Proteomes" id="UP000662314"/>
    </source>
</evidence>
<dbReference type="Pfam" id="PF01471">
    <property type="entry name" value="PG_binding_1"/>
    <property type="match status" value="1"/>
</dbReference>
<protein>
    <submittedName>
        <fullName evidence="10">Peptidoglycan-binding protein</fullName>
    </submittedName>
</protein>
<evidence type="ECO:0000256" key="6">
    <source>
        <dbReference type="SAM" id="Phobius"/>
    </source>
</evidence>
<feature type="compositionally biased region" description="Basic and acidic residues" evidence="5">
    <location>
        <begin position="385"/>
        <end position="401"/>
    </location>
</feature>
<keyword evidence="6" id="KW-1133">Transmembrane helix</keyword>
<evidence type="ECO:0000256" key="3">
    <source>
        <dbReference type="ARBA" id="ARBA00022738"/>
    </source>
</evidence>
<evidence type="ECO:0000256" key="4">
    <source>
        <dbReference type="ARBA" id="ARBA00023239"/>
    </source>
</evidence>
<reference evidence="10 11" key="1">
    <citation type="journal article" date="2021" name="Int. J. Syst. Evol. Microbiol.">
        <title>Amazonocrinis nigriterrae gen. nov., sp. nov., Atlanticothrix silvestris gen. nov., sp. nov. and Dendronalium phyllosphericum gen. nov., sp. nov., nostocacean cyanobacteria from Brazilian environments.</title>
        <authorList>
            <person name="Alvarenga D.O."/>
            <person name="Andreote A.P.D."/>
            <person name="Branco L.H.Z."/>
            <person name="Delbaje E."/>
            <person name="Cruz R.B."/>
            <person name="Varani A.M."/>
            <person name="Fiore M.F."/>
        </authorList>
    </citation>
    <scope>NUCLEOTIDE SEQUENCE [LARGE SCALE GENOMIC DNA]</scope>
    <source>
        <strain evidence="10 11">CENA369</strain>
    </source>
</reference>